<reference evidence="1" key="1">
    <citation type="submission" date="2018-05" db="EMBL/GenBank/DDBJ databases">
        <authorList>
            <person name="Lanie J.A."/>
            <person name="Ng W.-L."/>
            <person name="Kazmierczak K.M."/>
            <person name="Andrzejewski T.M."/>
            <person name="Davidsen T.M."/>
            <person name="Wayne K.J."/>
            <person name="Tettelin H."/>
            <person name="Glass J.I."/>
            <person name="Rusch D."/>
            <person name="Podicherti R."/>
            <person name="Tsui H.-C.T."/>
            <person name="Winkler M.E."/>
        </authorList>
    </citation>
    <scope>NUCLEOTIDE SEQUENCE</scope>
</reference>
<accession>A0A381QTF4</accession>
<evidence type="ECO:0000313" key="1">
    <source>
        <dbReference type="EMBL" id="SUZ82655.1"/>
    </source>
</evidence>
<gene>
    <name evidence="1" type="ORF">METZ01_LOCUS35509</name>
</gene>
<dbReference type="AlphaFoldDB" id="A0A381QTF4"/>
<dbReference type="EMBL" id="UINC01001516">
    <property type="protein sequence ID" value="SUZ82655.1"/>
    <property type="molecule type" value="Genomic_DNA"/>
</dbReference>
<name>A0A381QTF4_9ZZZZ</name>
<proteinExistence type="predicted"/>
<protein>
    <submittedName>
        <fullName evidence="1">Uncharacterized protein</fullName>
    </submittedName>
</protein>
<sequence length="79" mass="9049">MSLLLFHLNTGLNQDGFAFPVFHQTTYAFRKAYRPECSSGNSEQAESALHGNRIAHMIVQLFASYPEILPDFDEHFPLY</sequence>
<organism evidence="1">
    <name type="scientific">marine metagenome</name>
    <dbReference type="NCBI Taxonomy" id="408172"/>
    <lineage>
        <taxon>unclassified sequences</taxon>
        <taxon>metagenomes</taxon>
        <taxon>ecological metagenomes</taxon>
    </lineage>
</organism>